<dbReference type="AlphaFoldDB" id="Q21CP9"/>
<dbReference type="EMBL" id="CP000301">
    <property type="protein sequence ID" value="ABD85837.1"/>
    <property type="molecule type" value="Genomic_DNA"/>
</dbReference>
<dbReference type="STRING" id="316056.RPC_0262"/>
<proteinExistence type="predicted"/>
<sequence>MDRAVAVPSLWRYQYTPRVVRPLQNLPHRSRRFDPEQRLLARLAFPCPTAPQTENFATAFLRRNRMIVADHPPIALIPTHPTHVPLDQGQPDRAGIVNIENIVPTIIPRLFVKPSAARLAASRETNPRAAELARLLLSPQPDDALALLDQSFALEKSPSQLFTSLFEPAARCLGDLWSADHCSEFEVTIALCHLQSAMRRISFDRMAPPVANAAQRAVLVVPQPGEPHLFCAALNAELLRQAGWAATCEFPDSDQALKQLVAQSWFDAIDLSLSPALRREHWLPRLTETVRQARRASRNPAITIIVSGRVFAERPEIGEQVGADAACESAVQIEQLIQRLLLARYASRRPANLAWI</sequence>
<dbReference type="KEGG" id="rpc:RPC_0262"/>
<name>Q21CP9_RHOPB</name>
<reference evidence="1" key="1">
    <citation type="submission" date="2006-03" db="EMBL/GenBank/DDBJ databases">
        <title>Complete sequence of Rhodopseudomonas palustris BisB18.</title>
        <authorList>
            <consortium name="US DOE Joint Genome Institute"/>
            <person name="Copeland A."/>
            <person name="Lucas S."/>
            <person name="Lapidus A."/>
            <person name="Barry K."/>
            <person name="Detter J.C."/>
            <person name="Glavina del Rio T."/>
            <person name="Hammon N."/>
            <person name="Israni S."/>
            <person name="Dalin E."/>
            <person name="Tice H."/>
            <person name="Pitluck S."/>
            <person name="Chain P."/>
            <person name="Malfatti S."/>
            <person name="Shin M."/>
            <person name="Vergez L."/>
            <person name="Schmutz J."/>
            <person name="Larimer F."/>
            <person name="Land M."/>
            <person name="Hauser L."/>
            <person name="Pelletier D.A."/>
            <person name="Kyrpides N."/>
            <person name="Anderson I."/>
            <person name="Oda Y."/>
            <person name="Harwood C.S."/>
            <person name="Richardson P."/>
        </authorList>
    </citation>
    <scope>NUCLEOTIDE SEQUENCE [LARGE SCALE GENOMIC DNA]</scope>
    <source>
        <strain evidence="1">BisB18</strain>
    </source>
</reference>
<dbReference type="Gene3D" id="3.40.50.280">
    <property type="entry name" value="Cobalamin-binding domain"/>
    <property type="match status" value="1"/>
</dbReference>
<protein>
    <submittedName>
        <fullName evidence="1">Putative photosynthesis gene regulator, AppA/PpaA family</fullName>
    </submittedName>
</protein>
<evidence type="ECO:0000313" key="1">
    <source>
        <dbReference type="EMBL" id="ABD85837.1"/>
    </source>
</evidence>
<dbReference type="HOGENOM" id="CLU_066634_0_0_5"/>
<organism evidence="1">
    <name type="scientific">Rhodopseudomonas palustris (strain BisB18)</name>
    <dbReference type="NCBI Taxonomy" id="316056"/>
    <lineage>
        <taxon>Bacteria</taxon>
        <taxon>Pseudomonadati</taxon>
        <taxon>Pseudomonadota</taxon>
        <taxon>Alphaproteobacteria</taxon>
        <taxon>Hyphomicrobiales</taxon>
        <taxon>Nitrobacteraceae</taxon>
        <taxon>Rhodopseudomonas</taxon>
    </lineage>
</organism>
<accession>Q21CP9</accession>
<dbReference type="eggNOG" id="COG5012">
    <property type="taxonomic scope" value="Bacteria"/>
</dbReference>
<gene>
    <name evidence="1" type="ordered locus">RPC_0262</name>
</gene>